<feature type="domain" description="Tape measure protein N-terminal" evidence="4">
    <location>
        <begin position="101"/>
        <end position="284"/>
    </location>
</feature>
<dbReference type="Proteomes" id="UP000295008">
    <property type="component" value="Unassembled WGS sequence"/>
</dbReference>
<dbReference type="Pfam" id="PF20155">
    <property type="entry name" value="TMP_3"/>
    <property type="match status" value="1"/>
</dbReference>
<dbReference type="InterPro" id="IPR053058">
    <property type="entry name" value="Mulikevirus_tape_measure"/>
</dbReference>
<evidence type="ECO:0000256" key="3">
    <source>
        <dbReference type="SAM" id="Phobius"/>
    </source>
</evidence>
<feature type="coiled-coil region" evidence="1">
    <location>
        <begin position="608"/>
        <end position="717"/>
    </location>
</feature>
<keyword evidence="3" id="KW-1133">Transmembrane helix</keyword>
<dbReference type="AlphaFoldDB" id="A0A4R1S4N9"/>
<feature type="compositionally biased region" description="Basic and acidic residues" evidence="2">
    <location>
        <begin position="525"/>
        <end position="536"/>
    </location>
</feature>
<dbReference type="PANTHER" id="PTHR38812:SF2">
    <property type="entry name" value="MU-LIKE PROPHAGE FLUMU PROTEIN GP42"/>
    <property type="match status" value="1"/>
</dbReference>
<evidence type="ECO:0000256" key="2">
    <source>
        <dbReference type="SAM" id="MobiDB-lite"/>
    </source>
</evidence>
<keyword evidence="3" id="KW-0472">Membrane</keyword>
<dbReference type="PANTHER" id="PTHR38812">
    <property type="entry name" value="MU-LIKE PROPHAGE FLUMU PROTEIN GP42"/>
    <property type="match status" value="1"/>
</dbReference>
<gene>
    <name evidence="5" type="ORF">EDC14_1004183</name>
</gene>
<feature type="compositionally biased region" description="Basic and acidic residues" evidence="2">
    <location>
        <begin position="550"/>
        <end position="561"/>
    </location>
</feature>
<feature type="transmembrane region" description="Helical" evidence="3">
    <location>
        <begin position="475"/>
        <end position="500"/>
    </location>
</feature>
<dbReference type="NCBIfam" id="TIGR02675">
    <property type="entry name" value="tape_meas_nterm"/>
    <property type="match status" value="1"/>
</dbReference>
<comment type="caution">
    <text evidence="5">The sequence shown here is derived from an EMBL/GenBank/DDBJ whole genome shotgun (WGS) entry which is preliminary data.</text>
</comment>
<name>A0A4R1S4N9_HYDET</name>
<dbReference type="RefSeq" id="WP_132013231.1">
    <property type="nucleotide sequence ID" value="NZ_SLUN01000004.1"/>
</dbReference>
<feature type="transmembrane region" description="Helical" evidence="3">
    <location>
        <begin position="441"/>
        <end position="463"/>
    </location>
</feature>
<accession>A0A4R1S4N9</accession>
<dbReference type="EMBL" id="SLUN01000004">
    <property type="protein sequence ID" value="TCL74245.1"/>
    <property type="molecule type" value="Genomic_DNA"/>
</dbReference>
<evidence type="ECO:0000313" key="6">
    <source>
        <dbReference type="Proteomes" id="UP000295008"/>
    </source>
</evidence>
<feature type="transmembrane region" description="Helical" evidence="3">
    <location>
        <begin position="379"/>
        <end position="399"/>
    </location>
</feature>
<dbReference type="OrthoDB" id="1672042at2"/>
<feature type="transmembrane region" description="Helical" evidence="3">
    <location>
        <begin position="411"/>
        <end position="429"/>
    </location>
</feature>
<reference evidence="5 6" key="1">
    <citation type="submission" date="2019-03" db="EMBL/GenBank/DDBJ databases">
        <title>Genomic Encyclopedia of Type Strains, Phase IV (KMG-IV): sequencing the most valuable type-strain genomes for metagenomic binning, comparative biology and taxonomic classification.</title>
        <authorList>
            <person name="Goeker M."/>
        </authorList>
    </citation>
    <scope>NUCLEOTIDE SEQUENCE [LARGE SCALE GENOMIC DNA]</scope>
    <source>
        <strain evidence="5 6">LX-B</strain>
    </source>
</reference>
<protein>
    <submittedName>
        <fullName evidence="5">Tape measure domain-containing protein</fullName>
    </submittedName>
</protein>
<evidence type="ECO:0000313" key="5">
    <source>
        <dbReference type="EMBL" id="TCL74245.1"/>
    </source>
</evidence>
<sequence length="1159" mass="127210">MAETISIQITAENENLLKVVNSTISSLKNLGLKVNQLDSAGNSAGKLSDGLSKVNSSSRLAAGGINVLALNLSSFINIANGVVSVVETIGRAIGSVVEPMITFNARTQDAMTAFTQMLGSAEAAEVFIEKIDKFASETNFETQPLTDMSQKMLAVGFAADQVIPTLTGIGNAVAGLGGSAEKLDRVSTAIAQIKSKGRVQGEELLQMMEAGIPAADILQEKLGLTAEQVGNIGNESVDADKAIQALIEGMNERFPDMMKKQSDNFNGMISTIKDNVALITREIGKPVFELANSWVKSMRDASSQILSAIKDGDIARAFRDMIPAEIFDELRDIKAQWDIFVADVKRLMATLSSASSGALKSLGESFLQILPSLVKVADIMVNIANAIAPAFIAILRVVADVLKAATGHTDNLVVALGTFIIVKQVTSWIGGLIKAYGSLKAAMIAITRIEVFQTMLTGVMSAIRGVKNLETAVMALRMAFLNLGKSNIILLLLSAAGLLFGDKIMDFIESKLSSKPANPKPRPKEKKEPKEPKENPPPKPRRTSSSGQSDEARRLAEAKENTRAAALEAELKVQNELLAQKEKALEDSFQNDEIKIKEYWDNRIKLETQGLKNKEKLLKQQLEDAKNRKARATNAVDKENAQKDINDIQGNINLNKVKQKGIVEEFTRRRDRELKELSDALAEAQFETEQTKLEAAARTQEEQLNQQSQELDDALEHQKISIKKYWDERLAIETKSLRTEKSLRQHELEAAQKQLDQTPGEVDKEKIRQKIEALKGDIQVIDAQIDGLPKVFKRNYERDIADLDEAVKNAQLQLAEATGQGLKERLEAVAEEYEKLIAELKKNGKEKEVDIVIKLKGVEEAKLQFEDTMRQLQQLENERQLSQQWIDLQADQGQMSELEAEYAKYWDDKAYAEQLRDRIQDLSKNVVTDEDQNQLDQLQLRLQAIDGQLAPIEARFKSTFQDSLTDLLAGGIDDCKSLGDAFKKLGSTVINELRKMAAQELTSKITKGLFGSGDGDGGLFGNLFGGSGGGGWLSGLFGFAGGGQVSGSGTGTSDSILAKLSNGEWVMRAAAVKHYGPRLMDAINRMSIPRTSIPRFATGGLVGDRTLTANFDPKNIINLEMVNLVDYGVFDRYLESSTGKRKFLNILSDKRDSIRKVIF</sequence>
<evidence type="ECO:0000259" key="4">
    <source>
        <dbReference type="Pfam" id="PF20155"/>
    </source>
</evidence>
<evidence type="ECO:0000256" key="1">
    <source>
        <dbReference type="SAM" id="Coils"/>
    </source>
</evidence>
<feature type="region of interest" description="Disordered" evidence="2">
    <location>
        <begin position="513"/>
        <end position="561"/>
    </location>
</feature>
<keyword evidence="1" id="KW-0175">Coiled coil</keyword>
<dbReference type="InterPro" id="IPR013491">
    <property type="entry name" value="Tape_meas_N"/>
</dbReference>
<keyword evidence="3" id="KW-0812">Transmembrane</keyword>
<feature type="coiled-coil region" evidence="1">
    <location>
        <begin position="764"/>
        <end position="878"/>
    </location>
</feature>
<proteinExistence type="predicted"/>
<keyword evidence="6" id="KW-1185">Reference proteome</keyword>
<organism evidence="5 6">
    <name type="scientific">Hydrogenispora ethanolica</name>
    <dbReference type="NCBI Taxonomy" id="1082276"/>
    <lineage>
        <taxon>Bacteria</taxon>
        <taxon>Bacillati</taxon>
        <taxon>Bacillota</taxon>
        <taxon>Hydrogenispora</taxon>
    </lineage>
</organism>